<name>A0A8B6FN11_MYTGA</name>
<evidence type="ECO:0000313" key="3">
    <source>
        <dbReference type="Proteomes" id="UP000596742"/>
    </source>
</evidence>
<proteinExistence type="predicted"/>
<dbReference type="Proteomes" id="UP000596742">
    <property type="component" value="Unassembled WGS sequence"/>
</dbReference>
<dbReference type="AlphaFoldDB" id="A0A8B6FN11"/>
<feature type="region of interest" description="Disordered" evidence="1">
    <location>
        <begin position="1"/>
        <end position="32"/>
    </location>
</feature>
<comment type="caution">
    <text evidence="2">The sequence shown here is derived from an EMBL/GenBank/DDBJ whole genome shotgun (WGS) entry which is preliminary data.</text>
</comment>
<gene>
    <name evidence="2" type="ORF">MGAL_10B053598</name>
</gene>
<accession>A0A8B6FN11</accession>
<reference evidence="2" key="1">
    <citation type="submission" date="2018-11" db="EMBL/GenBank/DDBJ databases">
        <authorList>
            <person name="Alioto T."/>
            <person name="Alioto T."/>
        </authorList>
    </citation>
    <scope>NUCLEOTIDE SEQUENCE</scope>
</reference>
<sequence length="88" mass="9734">MEQTVPKTRLRKKQSTSIGHLGVHSDESSDEEPLELVIVEHDASSDVTITEEQHNDSTVTDTTDHSYSDLVAHSQEATDRAAEGTESW</sequence>
<evidence type="ECO:0000313" key="2">
    <source>
        <dbReference type="EMBL" id="VDI52621.1"/>
    </source>
</evidence>
<keyword evidence="3" id="KW-1185">Reference proteome</keyword>
<protein>
    <submittedName>
        <fullName evidence="2">Uncharacterized protein</fullName>
    </submittedName>
</protein>
<feature type="region of interest" description="Disordered" evidence="1">
    <location>
        <begin position="44"/>
        <end position="88"/>
    </location>
</feature>
<dbReference type="EMBL" id="UYJE01007203">
    <property type="protein sequence ID" value="VDI52621.1"/>
    <property type="molecule type" value="Genomic_DNA"/>
</dbReference>
<feature type="compositionally biased region" description="Basic and acidic residues" evidence="1">
    <location>
        <begin position="76"/>
        <end position="88"/>
    </location>
</feature>
<organism evidence="2 3">
    <name type="scientific">Mytilus galloprovincialis</name>
    <name type="common">Mediterranean mussel</name>
    <dbReference type="NCBI Taxonomy" id="29158"/>
    <lineage>
        <taxon>Eukaryota</taxon>
        <taxon>Metazoa</taxon>
        <taxon>Spiralia</taxon>
        <taxon>Lophotrochozoa</taxon>
        <taxon>Mollusca</taxon>
        <taxon>Bivalvia</taxon>
        <taxon>Autobranchia</taxon>
        <taxon>Pteriomorphia</taxon>
        <taxon>Mytilida</taxon>
        <taxon>Mytiloidea</taxon>
        <taxon>Mytilidae</taxon>
        <taxon>Mytilinae</taxon>
        <taxon>Mytilus</taxon>
    </lineage>
</organism>
<evidence type="ECO:0000256" key="1">
    <source>
        <dbReference type="SAM" id="MobiDB-lite"/>
    </source>
</evidence>
<feature type="compositionally biased region" description="Polar residues" evidence="1">
    <location>
        <begin position="45"/>
        <end position="61"/>
    </location>
</feature>